<organism evidence="1 2">
    <name type="scientific">Delftia tsuruhatensis</name>
    <dbReference type="NCBI Taxonomy" id="180282"/>
    <lineage>
        <taxon>Bacteria</taxon>
        <taxon>Pseudomonadati</taxon>
        <taxon>Pseudomonadota</taxon>
        <taxon>Betaproteobacteria</taxon>
        <taxon>Burkholderiales</taxon>
        <taxon>Comamonadaceae</taxon>
        <taxon>Delftia</taxon>
    </lineage>
</organism>
<evidence type="ECO:0008006" key="3">
    <source>
        <dbReference type="Google" id="ProtNLM"/>
    </source>
</evidence>
<dbReference type="Pfam" id="PF05521">
    <property type="entry name" value="Phage_HCP"/>
    <property type="match status" value="1"/>
</dbReference>
<evidence type="ECO:0000313" key="2">
    <source>
        <dbReference type="Proteomes" id="UP000095607"/>
    </source>
</evidence>
<accession>A0ABN4SJA7</accession>
<dbReference type="EMBL" id="CP017420">
    <property type="protein sequence ID" value="AOV01519.1"/>
    <property type="molecule type" value="Genomic_DNA"/>
</dbReference>
<dbReference type="InterPro" id="IPR008767">
    <property type="entry name" value="Phage_SPP1_head-tail_adaptor"/>
</dbReference>
<dbReference type="Proteomes" id="UP000095607">
    <property type="component" value="Chromosome"/>
</dbReference>
<proteinExistence type="predicted"/>
<name>A0ABN4SJA7_9BURK</name>
<gene>
    <name evidence="1" type="ORF">BI380_09200</name>
</gene>
<keyword evidence="2" id="KW-1185">Reference proteome</keyword>
<reference evidence="1 2" key="1">
    <citation type="submission" date="2016-09" db="EMBL/GenBank/DDBJ databases">
        <title>Complete genome sequence of Deltia acidovorans CM13 isolated from murine proximal colonic tissue.</title>
        <authorList>
            <person name="Saffarian A."/>
        </authorList>
    </citation>
    <scope>NUCLEOTIDE SEQUENCE [LARGE SCALE GENOMIC DNA]</scope>
    <source>
        <strain evidence="1 2">CM13</strain>
    </source>
</reference>
<sequence>MQAGKLNERITLQRLDMGQDSSGGMVRLWQDVARDVPASRRDFAGVERPATGSAGGQVAVSRTEFTIRWMPGIDATMRVLHGGECHNIRHVNNFAGRRESLVLTCETGVNDG</sequence>
<protein>
    <recommendedName>
        <fullName evidence="3">Head-tail adaptor protein</fullName>
    </recommendedName>
</protein>
<dbReference type="InterPro" id="IPR038666">
    <property type="entry name" value="SSP1_head-tail_sf"/>
</dbReference>
<dbReference type="RefSeq" id="WP_046237892.1">
    <property type="nucleotide sequence ID" value="NZ_CBCSDN010000066.1"/>
</dbReference>
<dbReference type="Gene3D" id="2.40.10.270">
    <property type="entry name" value="Bacteriophage SPP1 head-tail adaptor protein"/>
    <property type="match status" value="1"/>
</dbReference>
<evidence type="ECO:0000313" key="1">
    <source>
        <dbReference type="EMBL" id="AOV01519.1"/>
    </source>
</evidence>